<dbReference type="Proteomes" id="UP000836597">
    <property type="component" value="Chromosome"/>
</dbReference>
<organism evidence="6">
    <name type="scientific">Acididesulfobacillus acetoxydans</name>
    <dbReference type="NCBI Taxonomy" id="1561005"/>
    <lineage>
        <taxon>Bacteria</taxon>
        <taxon>Bacillati</taxon>
        <taxon>Bacillota</taxon>
        <taxon>Clostridia</taxon>
        <taxon>Eubacteriales</taxon>
        <taxon>Peptococcaceae</taxon>
        <taxon>Acididesulfobacillus</taxon>
    </lineage>
</organism>
<evidence type="ECO:0000313" key="8">
    <source>
        <dbReference type="Proteomes" id="UP001071230"/>
    </source>
</evidence>
<reference evidence="6" key="2">
    <citation type="submission" date="2020-01" db="EMBL/GenBank/DDBJ databases">
        <authorList>
            <person name="Hornung B."/>
        </authorList>
    </citation>
    <scope>NUCLEOTIDE SEQUENCE</scope>
    <source>
        <strain evidence="6">PacBioINE</strain>
    </source>
</reference>
<dbReference type="EMBL" id="CDGJ01000110">
    <property type="protein sequence ID" value="CEJ09057.1"/>
    <property type="molecule type" value="Genomic_DNA"/>
</dbReference>
<feature type="domain" description="ABC transporter" evidence="5">
    <location>
        <begin position="4"/>
        <end position="238"/>
    </location>
</feature>
<dbReference type="Proteomes" id="UP001071230">
    <property type="component" value="Unassembled WGS sequence"/>
</dbReference>
<keyword evidence="3 7" id="KW-0067">ATP-binding</keyword>
<dbReference type="InterPro" id="IPR013611">
    <property type="entry name" value="Transp-assoc_OB_typ2"/>
</dbReference>
<dbReference type="GO" id="GO:0016887">
    <property type="term" value="F:ATP hydrolysis activity"/>
    <property type="evidence" value="ECO:0007669"/>
    <property type="project" value="InterPro"/>
</dbReference>
<dbReference type="SUPFAM" id="SSF52540">
    <property type="entry name" value="P-loop containing nucleoside triphosphate hydrolases"/>
    <property type="match status" value="1"/>
</dbReference>
<evidence type="ECO:0000256" key="2">
    <source>
        <dbReference type="ARBA" id="ARBA00022741"/>
    </source>
</evidence>
<gene>
    <name evidence="6" type="ORF">DEACI_2392</name>
    <name evidence="7" type="ORF">DEACI_3540</name>
</gene>
<proteinExistence type="predicted"/>
<dbReference type="KEGG" id="aacx:DEACI_2392"/>
<protein>
    <recommendedName>
        <fullName evidence="4">ABC-type quaternary amine transporter</fullName>
        <ecNumber evidence="4">7.6.2.9</ecNumber>
    </recommendedName>
</protein>
<keyword evidence="1" id="KW-0813">Transport</keyword>
<dbReference type="RefSeq" id="WP_240985213.1">
    <property type="nucleotide sequence ID" value="NZ_CDGJ01000110.1"/>
</dbReference>
<dbReference type="Pfam" id="PF08402">
    <property type="entry name" value="TOBE_2"/>
    <property type="match status" value="1"/>
</dbReference>
<dbReference type="GO" id="GO:0043190">
    <property type="term" value="C:ATP-binding cassette (ABC) transporter complex"/>
    <property type="evidence" value="ECO:0007669"/>
    <property type="project" value="InterPro"/>
</dbReference>
<reference evidence="7" key="1">
    <citation type="submission" date="2014-11" db="EMBL/GenBank/DDBJ databases">
        <authorList>
            <person name="Hornung B.V."/>
        </authorList>
    </citation>
    <scope>NUCLEOTIDE SEQUENCE</scope>
    <source>
        <strain evidence="7">INE</strain>
    </source>
</reference>
<dbReference type="InterPro" id="IPR003439">
    <property type="entry name" value="ABC_transporter-like_ATP-bd"/>
</dbReference>
<dbReference type="Pfam" id="PF00005">
    <property type="entry name" value="ABC_tran"/>
    <property type="match status" value="1"/>
</dbReference>
<evidence type="ECO:0000313" key="6">
    <source>
        <dbReference type="EMBL" id="CAA7601724.1"/>
    </source>
</evidence>
<dbReference type="InterPro" id="IPR050093">
    <property type="entry name" value="ABC_SmlMolc_Importer"/>
</dbReference>
<sequence>MNPIILENVRKSYGDKLVLDRLSLEIREGRYVALLGPSGCGKTTLIGALAGLTSIDGGVIRRGEERWSAPGYNLTPEARNVGLVFQDYALWPHMNVFANLAFSLKIKKRPRQEIRRRIGEALETVQMTGFENRYPHQLSGGQKQRVAIARALVAKPSLLLMDEPLSSLDAQLRETMRWELLRIIRDAGITTVYVTHDQAEALSMADYVVLLNRGRIEQAGSPTQLYREPSTVFAANFLGRSNILEGRVLAGLGEYTPVECGGFRIYSSGSLPIGQRAKIMIRPADIVIDRREPGPGQLLDAVVAQRSFQGVNWQYRVTLREAPDTCLEVWDTAERAVSDAVRLWLPAACCRPVSEKSSAVAKEPARGAQPVIRAEALV</sequence>
<dbReference type="AlphaFoldDB" id="A0A8S0WP66"/>
<dbReference type="InterPro" id="IPR003593">
    <property type="entry name" value="AAA+_ATPase"/>
</dbReference>
<dbReference type="SUPFAM" id="SSF50331">
    <property type="entry name" value="MOP-like"/>
    <property type="match status" value="1"/>
</dbReference>
<dbReference type="InterPro" id="IPR017871">
    <property type="entry name" value="ABC_transporter-like_CS"/>
</dbReference>
<dbReference type="FunFam" id="3.40.50.300:FF:000425">
    <property type="entry name" value="Probable ABC transporter, ATP-binding subunit"/>
    <property type="match status" value="1"/>
</dbReference>
<dbReference type="PANTHER" id="PTHR42781:SF4">
    <property type="entry name" value="SPERMIDINE_PUTRESCINE IMPORT ATP-BINDING PROTEIN POTA"/>
    <property type="match status" value="1"/>
</dbReference>
<dbReference type="Gene3D" id="2.40.50.100">
    <property type="match status" value="1"/>
</dbReference>
<dbReference type="GO" id="GO:0015418">
    <property type="term" value="F:ABC-type quaternary ammonium compound transporting activity"/>
    <property type="evidence" value="ECO:0007669"/>
    <property type="project" value="UniProtKB-EC"/>
</dbReference>
<keyword evidence="8" id="KW-1185">Reference proteome</keyword>
<dbReference type="InterPro" id="IPR027417">
    <property type="entry name" value="P-loop_NTPase"/>
</dbReference>
<dbReference type="EC" id="7.6.2.9" evidence="4"/>
<evidence type="ECO:0000256" key="4">
    <source>
        <dbReference type="ARBA" id="ARBA00066388"/>
    </source>
</evidence>
<keyword evidence="2" id="KW-0547">Nucleotide-binding</keyword>
<dbReference type="InterPro" id="IPR008995">
    <property type="entry name" value="Mo/tungstate-bd_C_term_dom"/>
</dbReference>
<evidence type="ECO:0000256" key="3">
    <source>
        <dbReference type="ARBA" id="ARBA00022840"/>
    </source>
</evidence>
<evidence type="ECO:0000259" key="5">
    <source>
        <dbReference type="PROSITE" id="PS50893"/>
    </source>
</evidence>
<name>A0A8S0WP66_9FIRM</name>
<evidence type="ECO:0000313" key="7">
    <source>
        <dbReference type="EMBL" id="CEJ09057.1"/>
    </source>
</evidence>
<dbReference type="PANTHER" id="PTHR42781">
    <property type="entry name" value="SPERMIDINE/PUTRESCINE IMPORT ATP-BINDING PROTEIN POTA"/>
    <property type="match status" value="1"/>
</dbReference>
<evidence type="ECO:0000256" key="1">
    <source>
        <dbReference type="ARBA" id="ARBA00022448"/>
    </source>
</evidence>
<accession>A0A8S0WP66</accession>
<dbReference type="GO" id="GO:0005524">
    <property type="term" value="F:ATP binding"/>
    <property type="evidence" value="ECO:0007669"/>
    <property type="project" value="UniProtKB-KW"/>
</dbReference>
<dbReference type="PROSITE" id="PS50893">
    <property type="entry name" value="ABC_TRANSPORTER_2"/>
    <property type="match status" value="1"/>
</dbReference>
<dbReference type="SMART" id="SM00382">
    <property type="entry name" value="AAA"/>
    <property type="match status" value="1"/>
</dbReference>
<dbReference type="EMBL" id="LR746496">
    <property type="protein sequence ID" value="CAA7601724.1"/>
    <property type="molecule type" value="Genomic_DNA"/>
</dbReference>
<keyword evidence="6" id="KW-0378">Hydrolase</keyword>
<dbReference type="Gene3D" id="3.40.50.300">
    <property type="entry name" value="P-loop containing nucleotide triphosphate hydrolases"/>
    <property type="match status" value="1"/>
</dbReference>
<dbReference type="PROSITE" id="PS00211">
    <property type="entry name" value="ABC_TRANSPORTER_1"/>
    <property type="match status" value="1"/>
</dbReference>